<proteinExistence type="predicted"/>
<name>A0A1R3KNP1_9ROSI</name>
<sequence>MTAAESVYVVESPTERKARISLSDSFALARSDLRNTLRCLALNAAGQAPPVASDEVVADLE</sequence>
<evidence type="ECO:0000313" key="2">
    <source>
        <dbReference type="Proteomes" id="UP000187203"/>
    </source>
</evidence>
<organism evidence="1 2">
    <name type="scientific">Corchorus olitorius</name>
    <dbReference type="NCBI Taxonomy" id="93759"/>
    <lineage>
        <taxon>Eukaryota</taxon>
        <taxon>Viridiplantae</taxon>
        <taxon>Streptophyta</taxon>
        <taxon>Embryophyta</taxon>
        <taxon>Tracheophyta</taxon>
        <taxon>Spermatophyta</taxon>
        <taxon>Magnoliopsida</taxon>
        <taxon>eudicotyledons</taxon>
        <taxon>Gunneridae</taxon>
        <taxon>Pentapetalae</taxon>
        <taxon>rosids</taxon>
        <taxon>malvids</taxon>
        <taxon>Malvales</taxon>
        <taxon>Malvaceae</taxon>
        <taxon>Grewioideae</taxon>
        <taxon>Apeibeae</taxon>
        <taxon>Corchorus</taxon>
    </lineage>
</organism>
<gene>
    <name evidence="1" type="ORF">COLO4_06184</name>
</gene>
<protein>
    <submittedName>
        <fullName evidence="1">Uncharacterized protein</fullName>
    </submittedName>
</protein>
<evidence type="ECO:0000313" key="1">
    <source>
        <dbReference type="EMBL" id="OMP08715.1"/>
    </source>
</evidence>
<dbReference type="EMBL" id="AWUE01012642">
    <property type="protein sequence ID" value="OMP08715.1"/>
    <property type="molecule type" value="Genomic_DNA"/>
</dbReference>
<dbReference type="AlphaFoldDB" id="A0A1R3KNP1"/>
<reference evidence="2" key="1">
    <citation type="submission" date="2013-09" db="EMBL/GenBank/DDBJ databases">
        <title>Corchorus olitorius genome sequencing.</title>
        <authorList>
            <person name="Alam M."/>
            <person name="Haque M.S."/>
            <person name="Islam M.S."/>
            <person name="Emdad E.M."/>
            <person name="Islam M.M."/>
            <person name="Ahmed B."/>
            <person name="Halim A."/>
            <person name="Hossen Q.M.M."/>
            <person name="Hossain M.Z."/>
            <person name="Ahmed R."/>
            <person name="Khan M.M."/>
            <person name="Islam R."/>
            <person name="Rashid M.M."/>
            <person name="Khan S.A."/>
            <person name="Rahman M.S."/>
            <person name="Alam M."/>
            <person name="Yahiya A.S."/>
            <person name="Khan M.S."/>
            <person name="Azam M.S."/>
            <person name="Haque T."/>
            <person name="Lashkar M.Z.H."/>
            <person name="Akhand A.I."/>
            <person name="Morshed G."/>
            <person name="Roy S."/>
            <person name="Uddin K.S."/>
            <person name="Rabeya T."/>
            <person name="Hossain A.S."/>
            <person name="Chowdhury A."/>
            <person name="Snigdha A.R."/>
            <person name="Mortoza M.S."/>
            <person name="Matin S.A."/>
            <person name="Hoque S.M.E."/>
            <person name="Islam M.K."/>
            <person name="Roy D.K."/>
            <person name="Haider R."/>
            <person name="Moosa M.M."/>
            <person name="Elias S.M."/>
            <person name="Hasan A.M."/>
            <person name="Jahan S."/>
            <person name="Shafiuddin M."/>
            <person name="Mahmood N."/>
            <person name="Shommy N.S."/>
        </authorList>
    </citation>
    <scope>NUCLEOTIDE SEQUENCE [LARGE SCALE GENOMIC DNA]</scope>
    <source>
        <strain evidence="2">cv. O-4</strain>
    </source>
</reference>
<dbReference type="Proteomes" id="UP000187203">
    <property type="component" value="Unassembled WGS sequence"/>
</dbReference>
<keyword evidence="2" id="KW-1185">Reference proteome</keyword>
<comment type="caution">
    <text evidence="1">The sequence shown here is derived from an EMBL/GenBank/DDBJ whole genome shotgun (WGS) entry which is preliminary data.</text>
</comment>
<accession>A0A1R3KNP1</accession>